<feature type="transmembrane region" description="Helical" evidence="8">
    <location>
        <begin position="627"/>
        <end position="648"/>
    </location>
</feature>
<dbReference type="GO" id="GO:0033214">
    <property type="term" value="P:siderophore-iron import into cell"/>
    <property type="evidence" value="ECO:0007669"/>
    <property type="project" value="TreeGrafter"/>
</dbReference>
<sequence length="653" mass="68537">MSRYLLLPPALLALALLHLQLEPTVPLAGQWALLRGAEPELFEEFQFFYSALPRVAMALLVGGALGLSGSILQQLTQNRLVSPMTLGASSGAWLALVCAAVWAPALAASHGHWIALLGAALSAALVLLIAGRHGIRGLPVVLAGMAVNLLLGALASGLVLLNDQYTRNLFIWGAGDLAQTDWHWVLWLLPRLLPVAVALALFAPRPLTLLRLGDDAARARGLSLWPVLLALLVAALWLSSLAITAVGLIGFIGLLTPNMARFFGARTARDELLFSTLLGGLLLLATDAIALGFSRVSTDLVPSGAAAALIGAPALLWLLRSRMHAQDQSAIRLPGERWRVTRASWLTVAAAILALILINLTLAPTGQGWQWSWPDELLWSLRWPRLLTAAGAGAGLAVAGVILQRLIRNPLASPDIMGISAGATLALVLGVLLGGSSIHDGGPLLAFGGSMAVLAILLLLGRRHGYAPAMMALVGIALAAFLDALLQFTLAKGNDQVFAILGWLSGSTYRVSEAQAGWLTAGILLTWLLALASGRGLTLVSIGDGIALGRGLALDRTRVLLLVLVSVICAMVTAVMGPVAFVGLLAPHMASLLGARKAGPQLLLASLLGMALMLLSDWLGRVLLYPMQLPAGTLASIMGGTYFIYLLARKRAL</sequence>
<protein>
    <submittedName>
        <fullName evidence="9">Fe3+-siderophore ABC transporter permease</fullName>
    </submittedName>
</protein>
<keyword evidence="5 8" id="KW-0812">Transmembrane</keyword>
<evidence type="ECO:0000256" key="5">
    <source>
        <dbReference type="ARBA" id="ARBA00022692"/>
    </source>
</evidence>
<evidence type="ECO:0000256" key="2">
    <source>
        <dbReference type="ARBA" id="ARBA00007935"/>
    </source>
</evidence>
<dbReference type="KEGG" id="zdf:AN401_13400"/>
<dbReference type="InterPro" id="IPR037294">
    <property type="entry name" value="ABC_BtuC-like"/>
</dbReference>
<dbReference type="Pfam" id="PF01032">
    <property type="entry name" value="FecCD"/>
    <property type="match status" value="2"/>
</dbReference>
<organism evidence="9 10">
    <name type="scientific">Zobellella denitrificans</name>
    <dbReference type="NCBI Taxonomy" id="347534"/>
    <lineage>
        <taxon>Bacteria</taxon>
        <taxon>Pseudomonadati</taxon>
        <taxon>Pseudomonadota</taxon>
        <taxon>Gammaproteobacteria</taxon>
        <taxon>Aeromonadales</taxon>
        <taxon>Aeromonadaceae</taxon>
        <taxon>Zobellella</taxon>
    </lineage>
</organism>
<dbReference type="NCBIfam" id="NF007866">
    <property type="entry name" value="PRK10577.1-2"/>
    <property type="match status" value="1"/>
</dbReference>
<feature type="transmembrane region" description="Helical" evidence="8">
    <location>
        <begin position="52"/>
        <end position="72"/>
    </location>
</feature>
<keyword evidence="10" id="KW-1185">Reference proteome</keyword>
<feature type="transmembrane region" description="Helical" evidence="8">
    <location>
        <begin position="472"/>
        <end position="490"/>
    </location>
</feature>
<feature type="transmembrane region" description="Helical" evidence="8">
    <location>
        <begin position="272"/>
        <end position="294"/>
    </location>
</feature>
<dbReference type="EMBL" id="CP012621">
    <property type="protein sequence ID" value="ATG74733.1"/>
    <property type="molecule type" value="Genomic_DNA"/>
</dbReference>
<dbReference type="PANTHER" id="PTHR30472:SF37">
    <property type="entry name" value="FE(3+) DICITRATE TRANSPORT SYSTEM PERMEASE PROTEIN FECD-RELATED"/>
    <property type="match status" value="1"/>
</dbReference>
<keyword evidence="3" id="KW-0813">Transport</keyword>
<dbReference type="CDD" id="cd06550">
    <property type="entry name" value="TM_ABC_iron-siderophores_like"/>
    <property type="match status" value="1"/>
</dbReference>
<feature type="transmembrane region" description="Helical" evidence="8">
    <location>
        <begin position="244"/>
        <end position="260"/>
    </location>
</feature>
<feature type="transmembrane region" description="Helical" evidence="8">
    <location>
        <begin position="415"/>
        <end position="435"/>
    </location>
</feature>
<evidence type="ECO:0000256" key="4">
    <source>
        <dbReference type="ARBA" id="ARBA00022475"/>
    </source>
</evidence>
<name>A0A291HRE7_9GAMM</name>
<feature type="transmembrane region" description="Helical" evidence="8">
    <location>
        <begin position="524"/>
        <end position="547"/>
    </location>
</feature>
<dbReference type="Gene3D" id="1.10.3470.10">
    <property type="entry name" value="ABC transporter involved in vitamin B12 uptake, BtuC"/>
    <property type="match status" value="2"/>
</dbReference>
<dbReference type="GO" id="GO:0022857">
    <property type="term" value="F:transmembrane transporter activity"/>
    <property type="evidence" value="ECO:0007669"/>
    <property type="project" value="InterPro"/>
</dbReference>
<feature type="transmembrane region" description="Helical" evidence="8">
    <location>
        <begin position="441"/>
        <end position="460"/>
    </location>
</feature>
<feature type="transmembrane region" description="Helical" evidence="8">
    <location>
        <begin position="182"/>
        <end position="202"/>
    </location>
</feature>
<dbReference type="AlphaFoldDB" id="A0A291HRE7"/>
<dbReference type="RefSeq" id="WP_096779667.1">
    <property type="nucleotide sequence ID" value="NZ_CP012621.1"/>
</dbReference>
<proteinExistence type="inferred from homology"/>
<feature type="transmembrane region" description="Helical" evidence="8">
    <location>
        <begin position="598"/>
        <end position="615"/>
    </location>
</feature>
<dbReference type="Proteomes" id="UP000217763">
    <property type="component" value="Chromosome"/>
</dbReference>
<dbReference type="SUPFAM" id="SSF81345">
    <property type="entry name" value="ABC transporter involved in vitamin B12 uptake, BtuC"/>
    <property type="match status" value="2"/>
</dbReference>
<evidence type="ECO:0000256" key="7">
    <source>
        <dbReference type="ARBA" id="ARBA00023136"/>
    </source>
</evidence>
<evidence type="ECO:0000256" key="6">
    <source>
        <dbReference type="ARBA" id="ARBA00022989"/>
    </source>
</evidence>
<feature type="transmembrane region" description="Helical" evidence="8">
    <location>
        <begin position="340"/>
        <end position="363"/>
    </location>
</feature>
<evidence type="ECO:0000256" key="8">
    <source>
        <dbReference type="SAM" id="Phobius"/>
    </source>
</evidence>
<keyword evidence="7 8" id="KW-0472">Membrane</keyword>
<keyword evidence="4" id="KW-1003">Cell membrane</keyword>
<dbReference type="PANTHER" id="PTHR30472">
    <property type="entry name" value="FERRIC ENTEROBACTIN TRANSPORT SYSTEM PERMEASE PROTEIN"/>
    <property type="match status" value="1"/>
</dbReference>
<feature type="transmembrane region" description="Helical" evidence="8">
    <location>
        <begin position="84"/>
        <end position="105"/>
    </location>
</feature>
<dbReference type="InterPro" id="IPR000522">
    <property type="entry name" value="ABC_transptr_permease_BtuC"/>
</dbReference>
<dbReference type="GO" id="GO:0005886">
    <property type="term" value="C:plasma membrane"/>
    <property type="evidence" value="ECO:0007669"/>
    <property type="project" value="UniProtKB-SubCell"/>
</dbReference>
<reference evidence="10" key="1">
    <citation type="submission" date="2015-09" db="EMBL/GenBank/DDBJ databases">
        <authorList>
            <person name="Shao Z."/>
            <person name="Wang L."/>
        </authorList>
    </citation>
    <scope>NUCLEOTIDE SEQUENCE [LARGE SCALE GENOMIC DNA]</scope>
    <source>
        <strain evidence="10">F13-1</strain>
    </source>
</reference>
<gene>
    <name evidence="9" type="ORF">AN401_13400</name>
</gene>
<feature type="transmembrane region" description="Helical" evidence="8">
    <location>
        <begin position="300"/>
        <end position="319"/>
    </location>
</feature>
<evidence type="ECO:0000256" key="1">
    <source>
        <dbReference type="ARBA" id="ARBA00004651"/>
    </source>
</evidence>
<comment type="similarity">
    <text evidence="2">Belongs to the binding-protein-dependent transport system permease family. FecCD subfamily.</text>
</comment>
<feature type="transmembrane region" description="Helical" evidence="8">
    <location>
        <begin position="222"/>
        <end position="238"/>
    </location>
</feature>
<evidence type="ECO:0000313" key="10">
    <source>
        <dbReference type="Proteomes" id="UP000217763"/>
    </source>
</evidence>
<feature type="transmembrane region" description="Helical" evidence="8">
    <location>
        <begin position="138"/>
        <end position="162"/>
    </location>
</feature>
<accession>A0A291HRE7</accession>
<feature type="transmembrane region" description="Helical" evidence="8">
    <location>
        <begin position="559"/>
        <end position="586"/>
    </location>
</feature>
<evidence type="ECO:0000256" key="3">
    <source>
        <dbReference type="ARBA" id="ARBA00022448"/>
    </source>
</evidence>
<comment type="subcellular location">
    <subcellularLocation>
        <location evidence="1">Cell membrane</location>
        <topology evidence="1">Multi-pass membrane protein</topology>
    </subcellularLocation>
</comment>
<feature type="transmembrane region" description="Helical" evidence="8">
    <location>
        <begin position="383"/>
        <end position="403"/>
    </location>
</feature>
<feature type="transmembrane region" description="Helical" evidence="8">
    <location>
        <begin position="111"/>
        <end position="131"/>
    </location>
</feature>
<keyword evidence="6 8" id="KW-1133">Transmembrane helix</keyword>
<evidence type="ECO:0000313" key="9">
    <source>
        <dbReference type="EMBL" id="ATG74733.1"/>
    </source>
</evidence>